<evidence type="ECO:0000313" key="2">
    <source>
        <dbReference type="Proteomes" id="UP000003610"/>
    </source>
</evidence>
<protein>
    <submittedName>
        <fullName evidence="1">Uncharacterized protein</fullName>
    </submittedName>
</protein>
<dbReference type="STRING" id="866771.HMPREF9296_2517"/>
<dbReference type="AlphaFoldDB" id="E1KNY1"/>
<dbReference type="eggNOG" id="ENOG5033XHR">
    <property type="taxonomic scope" value="Bacteria"/>
</dbReference>
<gene>
    <name evidence="1" type="ORF">HMPREF9296_2517</name>
</gene>
<evidence type="ECO:0000313" key="1">
    <source>
        <dbReference type="EMBL" id="EFL46776.1"/>
    </source>
</evidence>
<dbReference type="RefSeq" id="WP_004355604.1">
    <property type="nucleotide sequence ID" value="NZ_AEDO01000013.1"/>
</dbReference>
<dbReference type="Proteomes" id="UP000003610">
    <property type="component" value="Unassembled WGS sequence"/>
</dbReference>
<dbReference type="EMBL" id="AEDO01000013">
    <property type="protein sequence ID" value="EFL46776.1"/>
    <property type="molecule type" value="Genomic_DNA"/>
</dbReference>
<name>E1KNY1_9BACT</name>
<sequence length="207" mass="23062">MISKIKAAYILAALILFLTFSLAFAIELYIEAKEECTRLEQNQGLLLHNGKVEITQTPTGRSHASAQALNLKTQEFKQSGDTLVKIAKQIGIKTKRIEEAATATTQTTAVIAAPITYIVPTAQPDTTKPGNVAHLSWSDPWLSLTGNILDSVFHGTITSTDTLDIIVHRIPKRFLFFRYGCKEVKMDIISRNPHTKLTYAKFYKLVK</sequence>
<comment type="caution">
    <text evidence="1">The sequence shown here is derived from an EMBL/GenBank/DDBJ whole genome shotgun (WGS) entry which is preliminary data.</text>
</comment>
<accession>E1KNY1</accession>
<dbReference type="InterPro" id="IPR046679">
    <property type="entry name" value="DUF6549"/>
</dbReference>
<organism evidence="1 2">
    <name type="scientific">Prevotella disiens FB035-09AN</name>
    <dbReference type="NCBI Taxonomy" id="866771"/>
    <lineage>
        <taxon>Bacteria</taxon>
        <taxon>Pseudomonadati</taxon>
        <taxon>Bacteroidota</taxon>
        <taxon>Bacteroidia</taxon>
        <taxon>Bacteroidales</taxon>
        <taxon>Prevotellaceae</taxon>
        <taxon>Prevotella</taxon>
    </lineage>
</organism>
<dbReference type="Pfam" id="PF20186">
    <property type="entry name" value="DUF6549"/>
    <property type="match status" value="1"/>
</dbReference>
<reference evidence="1 2" key="1">
    <citation type="submission" date="2010-08" db="EMBL/GenBank/DDBJ databases">
        <authorList>
            <person name="Durkin A.S."/>
            <person name="Madupu R."/>
            <person name="Torralba M."/>
            <person name="Gillis M."/>
            <person name="Methe B."/>
            <person name="Sutton G."/>
            <person name="Nelson K.E."/>
        </authorList>
    </citation>
    <scope>NUCLEOTIDE SEQUENCE [LARGE SCALE GENOMIC DNA]</scope>
    <source>
        <strain evidence="1 2">FB035-09AN</strain>
    </source>
</reference>
<proteinExistence type="predicted"/>